<dbReference type="Pfam" id="PF10256">
    <property type="entry name" value="Erf4"/>
    <property type="match status" value="1"/>
</dbReference>
<gene>
    <name evidence="8" type="primary">SHR5</name>
    <name evidence="8" type="ORF">AWJ20_80</name>
</gene>
<proteinExistence type="inferred from homology"/>
<evidence type="ECO:0000256" key="2">
    <source>
        <dbReference type="ARBA" id="ARBA00007732"/>
    </source>
</evidence>
<dbReference type="PANTHER" id="PTHR13254">
    <property type="entry name" value="GOLGI AUTOANTIGEN, GOLGIN SUBFAMILY A, 7"/>
    <property type="match status" value="1"/>
</dbReference>
<sequence length="229" mass="25697">MTEEGDSCSFFNCHEYVVQTSINSVQGRDVLLGGSDLPSSEMTAGSTGDSTVIESMLTDFPNPYVPHNSTAFKQTRIVRIPRIFDTQSYDDQNSCPQFSEYFPGTEPGALTPTFDENGVSHGLSSKSPLESYLTHQEFQTIIKGINERLLRAYYPWTWRNVIGNILSFFTLYMSDYFIKPQIDIDLAGIELFIKTTNESLNDIKIMSLKRSGYLSLDFQIPSQGTSLSS</sequence>
<dbReference type="KEGG" id="slb:AWJ20_80"/>
<dbReference type="GO" id="GO:0031211">
    <property type="term" value="C:endoplasmic reticulum palmitoyltransferase complex"/>
    <property type="evidence" value="ECO:0007669"/>
    <property type="project" value="TreeGrafter"/>
</dbReference>
<evidence type="ECO:0000259" key="7">
    <source>
        <dbReference type="Pfam" id="PF10256"/>
    </source>
</evidence>
<feature type="domain" description="Golgin subfamily A member 7/ERF4" evidence="7">
    <location>
        <begin position="77"/>
        <end position="217"/>
    </location>
</feature>
<dbReference type="EMBL" id="CP014501">
    <property type="protein sequence ID" value="ANB11856.1"/>
    <property type="molecule type" value="Genomic_DNA"/>
</dbReference>
<dbReference type="GO" id="GO:0006612">
    <property type="term" value="P:protein targeting to membrane"/>
    <property type="evidence" value="ECO:0007669"/>
    <property type="project" value="TreeGrafter"/>
</dbReference>
<comment type="subunit">
    <text evidence="3">Interacts with ERF2.</text>
</comment>
<reference evidence="8 9" key="1">
    <citation type="submission" date="2016-02" db="EMBL/GenBank/DDBJ databases">
        <title>Complete genome sequence and transcriptome regulation of the pentose utilising yeast Sugiyamaella lignohabitans.</title>
        <authorList>
            <person name="Bellasio M."/>
            <person name="Peymann A."/>
            <person name="Valli M."/>
            <person name="Sipitzky M."/>
            <person name="Graf A."/>
            <person name="Sauer M."/>
            <person name="Marx H."/>
            <person name="Mattanovich D."/>
        </authorList>
    </citation>
    <scope>NUCLEOTIDE SEQUENCE [LARGE SCALE GENOMIC DNA]</scope>
    <source>
        <strain evidence="8 9">CBS 10342</strain>
    </source>
</reference>
<dbReference type="Proteomes" id="UP000189580">
    <property type="component" value="Chromosome a"/>
</dbReference>
<evidence type="ECO:0000256" key="3">
    <source>
        <dbReference type="ARBA" id="ARBA00011396"/>
    </source>
</evidence>
<dbReference type="InterPro" id="IPR051371">
    <property type="entry name" value="Ras_palmitoyltransferase"/>
</dbReference>
<keyword evidence="6" id="KW-0472">Membrane</keyword>
<keyword evidence="5" id="KW-0256">Endoplasmic reticulum</keyword>
<name>A0A167CLL5_9ASCO</name>
<evidence type="ECO:0000313" key="8">
    <source>
        <dbReference type="EMBL" id="ANB11856.1"/>
    </source>
</evidence>
<dbReference type="PANTHER" id="PTHR13254:SF0">
    <property type="entry name" value="GOLGIN SUBFAMILY A MEMBER 7_ERF4 DOMAIN-CONTAINING PROTEIN"/>
    <property type="match status" value="1"/>
</dbReference>
<evidence type="ECO:0000256" key="4">
    <source>
        <dbReference type="ARBA" id="ARBA00018463"/>
    </source>
</evidence>
<comment type="similarity">
    <text evidence="2">Belongs to the ERF4 family.</text>
</comment>
<dbReference type="AlphaFoldDB" id="A0A167CLL5"/>
<evidence type="ECO:0000256" key="6">
    <source>
        <dbReference type="ARBA" id="ARBA00023136"/>
    </source>
</evidence>
<organism evidence="8 9">
    <name type="scientific">Sugiyamaella lignohabitans</name>
    <dbReference type="NCBI Taxonomy" id="796027"/>
    <lineage>
        <taxon>Eukaryota</taxon>
        <taxon>Fungi</taxon>
        <taxon>Dikarya</taxon>
        <taxon>Ascomycota</taxon>
        <taxon>Saccharomycotina</taxon>
        <taxon>Dipodascomycetes</taxon>
        <taxon>Dipodascales</taxon>
        <taxon>Trichomonascaceae</taxon>
        <taxon>Sugiyamaella</taxon>
    </lineage>
</organism>
<evidence type="ECO:0000256" key="5">
    <source>
        <dbReference type="ARBA" id="ARBA00022824"/>
    </source>
</evidence>
<comment type="subcellular location">
    <subcellularLocation>
        <location evidence="1">Endoplasmic reticulum membrane</location>
        <topology evidence="1">Peripheral membrane protein</topology>
    </subcellularLocation>
</comment>
<dbReference type="InterPro" id="IPR019383">
    <property type="entry name" value="Golgin_A_7/ERF4"/>
</dbReference>
<accession>A0A167CLL5</accession>
<dbReference type="GeneID" id="30037872"/>
<evidence type="ECO:0000313" key="9">
    <source>
        <dbReference type="Proteomes" id="UP000189580"/>
    </source>
</evidence>
<keyword evidence="9" id="KW-1185">Reference proteome</keyword>
<dbReference type="RefSeq" id="XP_018734333.1">
    <property type="nucleotide sequence ID" value="XM_018882765.1"/>
</dbReference>
<evidence type="ECO:0000256" key="1">
    <source>
        <dbReference type="ARBA" id="ARBA00004406"/>
    </source>
</evidence>
<dbReference type="OrthoDB" id="5377273at2759"/>
<protein>
    <recommendedName>
        <fullName evidence="4">Ras modification protein ERF4</fullName>
    </recommendedName>
</protein>
<dbReference type="GO" id="GO:0005789">
    <property type="term" value="C:endoplasmic reticulum membrane"/>
    <property type="evidence" value="ECO:0007669"/>
    <property type="project" value="UniProtKB-SubCell"/>
</dbReference>